<dbReference type="KEGG" id="psyo:PB01_08625"/>
<dbReference type="EMBL" id="CP031223">
    <property type="protein sequence ID" value="QFF98891.1"/>
    <property type="molecule type" value="Genomic_DNA"/>
</dbReference>
<organism evidence="1 2">
    <name type="scientific">Psychrobacillus glaciei</name>
    <dbReference type="NCBI Taxonomy" id="2283160"/>
    <lineage>
        <taxon>Bacteria</taxon>
        <taxon>Bacillati</taxon>
        <taxon>Bacillota</taxon>
        <taxon>Bacilli</taxon>
        <taxon>Bacillales</taxon>
        <taxon>Bacillaceae</taxon>
        <taxon>Psychrobacillus</taxon>
    </lineage>
</organism>
<evidence type="ECO:0000313" key="1">
    <source>
        <dbReference type="EMBL" id="QFF98891.1"/>
    </source>
</evidence>
<evidence type="ECO:0000313" key="2">
    <source>
        <dbReference type="Proteomes" id="UP000325517"/>
    </source>
</evidence>
<gene>
    <name evidence="1" type="ORF">PB01_08625</name>
</gene>
<protein>
    <submittedName>
        <fullName evidence="1">Uncharacterized protein</fullName>
    </submittedName>
</protein>
<proteinExistence type="predicted"/>
<dbReference type="AlphaFoldDB" id="A0A5J6SLU1"/>
<sequence length="72" mass="8283">MWDKFLIDVDKKEEEKKVEEKILLTPGQKKAYNKLVEHGLLAANYEVKNSVDIRLITMLAPLLNKLETKGSI</sequence>
<dbReference type="Proteomes" id="UP000325517">
    <property type="component" value="Chromosome"/>
</dbReference>
<accession>A0A5J6SLU1</accession>
<name>A0A5J6SLU1_9BACI</name>
<reference evidence="1 2" key="1">
    <citation type="submission" date="2018-07" db="EMBL/GenBank/DDBJ databases">
        <title>Complete genome sequence of Psychrobacillus sp. PB01, isolated from iceberg, and comparative genome analysis of Psychrobacillus strains.</title>
        <authorList>
            <person name="Lee P.C."/>
        </authorList>
    </citation>
    <scope>NUCLEOTIDE SEQUENCE [LARGE SCALE GENOMIC DNA]</scope>
    <source>
        <strain evidence="1 2">PB01</strain>
    </source>
</reference>
<keyword evidence="2" id="KW-1185">Reference proteome</keyword>